<evidence type="ECO:0000256" key="1">
    <source>
        <dbReference type="ARBA" id="ARBA00004127"/>
    </source>
</evidence>
<gene>
    <name evidence="10" type="ORF">OSB1V03_LOCUS6886</name>
</gene>
<name>A0A7R9PZV9_9ACAR</name>
<feature type="transmembrane region" description="Helical" evidence="9">
    <location>
        <begin position="116"/>
        <end position="137"/>
    </location>
</feature>
<organism evidence="10">
    <name type="scientific">Medioppia subpectinata</name>
    <dbReference type="NCBI Taxonomy" id="1979941"/>
    <lineage>
        <taxon>Eukaryota</taxon>
        <taxon>Metazoa</taxon>
        <taxon>Ecdysozoa</taxon>
        <taxon>Arthropoda</taxon>
        <taxon>Chelicerata</taxon>
        <taxon>Arachnida</taxon>
        <taxon>Acari</taxon>
        <taxon>Acariformes</taxon>
        <taxon>Sarcoptiformes</taxon>
        <taxon>Oribatida</taxon>
        <taxon>Brachypylina</taxon>
        <taxon>Oppioidea</taxon>
        <taxon>Oppiidae</taxon>
        <taxon>Medioppia</taxon>
    </lineage>
</organism>
<keyword evidence="4 9" id="KW-0812">Transmembrane</keyword>
<dbReference type="GO" id="GO:0005774">
    <property type="term" value="C:vacuolar membrane"/>
    <property type="evidence" value="ECO:0007669"/>
    <property type="project" value="TreeGrafter"/>
</dbReference>
<dbReference type="Proteomes" id="UP000759131">
    <property type="component" value="Unassembled WGS sequence"/>
</dbReference>
<evidence type="ECO:0000256" key="9">
    <source>
        <dbReference type="SAM" id="Phobius"/>
    </source>
</evidence>
<dbReference type="AlphaFoldDB" id="A0A7R9PZV9"/>
<sequence>MRFFRIFQFLDNNSLKASKRDIQINIDEKDFFEISIEKKDLNLSLNVSVACDSQKCKTIAFEKQTVRFAPNSTTFRFEISAKNAGHDVIVATIADNNTNVDDSDSFVRIRVGRAQALATLAEVVGWIYFVIWSASFWPQNISNFRRKSVIGYNLDFAALNVTGFLFYSIYNSGIYFSLRIQSQYEATFP</sequence>
<keyword evidence="5" id="KW-0677">Repeat</keyword>
<dbReference type="InterPro" id="IPR006603">
    <property type="entry name" value="PQ-loop_rpt"/>
</dbReference>
<evidence type="ECO:0000256" key="5">
    <source>
        <dbReference type="ARBA" id="ARBA00022737"/>
    </source>
</evidence>
<feature type="transmembrane region" description="Helical" evidence="9">
    <location>
        <begin position="149"/>
        <end position="170"/>
    </location>
</feature>
<evidence type="ECO:0000256" key="6">
    <source>
        <dbReference type="ARBA" id="ARBA00022989"/>
    </source>
</evidence>
<feature type="non-terminal residue" evidence="10">
    <location>
        <position position="1"/>
    </location>
</feature>
<dbReference type="EMBL" id="CAJPIZ010003843">
    <property type="protein sequence ID" value="CAG2106883.1"/>
    <property type="molecule type" value="Genomic_DNA"/>
</dbReference>
<evidence type="ECO:0000256" key="8">
    <source>
        <dbReference type="ARBA" id="ARBA00048473"/>
    </source>
</evidence>
<dbReference type="GO" id="GO:0012505">
    <property type="term" value="C:endomembrane system"/>
    <property type="evidence" value="ECO:0007669"/>
    <property type="project" value="UniProtKB-SubCell"/>
</dbReference>
<dbReference type="InterPro" id="IPR005282">
    <property type="entry name" value="LC_transporter"/>
</dbReference>
<dbReference type="OrthoDB" id="75720at2759"/>
<comment type="catalytic activity">
    <reaction evidence="8">
        <text>L-cystine(out) + H(+)(out) = L-cystine(in) + H(+)(in)</text>
        <dbReference type="Rhea" id="RHEA:66172"/>
        <dbReference type="ChEBI" id="CHEBI:15378"/>
        <dbReference type="ChEBI" id="CHEBI:35491"/>
    </reaction>
    <physiologicalReaction direction="left-to-right" evidence="8">
        <dbReference type="Rhea" id="RHEA:66173"/>
    </physiologicalReaction>
</comment>
<accession>A0A7R9PZV9</accession>
<dbReference type="Pfam" id="PF04193">
    <property type="entry name" value="PQ-loop"/>
    <property type="match status" value="1"/>
</dbReference>
<comment type="subcellular location">
    <subcellularLocation>
        <location evidence="1">Endomembrane system</location>
        <topology evidence="1">Multi-pass membrane protein</topology>
    </subcellularLocation>
</comment>
<proteinExistence type="inferred from homology"/>
<dbReference type="PANTHER" id="PTHR13131:SF5">
    <property type="entry name" value="CYSTINOSIN"/>
    <property type="match status" value="1"/>
</dbReference>
<evidence type="ECO:0000313" key="11">
    <source>
        <dbReference type="Proteomes" id="UP000759131"/>
    </source>
</evidence>
<evidence type="ECO:0000313" key="10">
    <source>
        <dbReference type="EMBL" id="CAD7626453.1"/>
    </source>
</evidence>
<comment type="similarity">
    <text evidence="2">Belongs to the cystinosin family.</text>
</comment>
<evidence type="ECO:0000256" key="2">
    <source>
        <dbReference type="ARBA" id="ARBA00006855"/>
    </source>
</evidence>
<keyword evidence="6 9" id="KW-1133">Transmembrane helix</keyword>
<protein>
    <submittedName>
        <fullName evidence="10">Uncharacterized protein</fullName>
    </submittedName>
</protein>
<reference evidence="10" key="1">
    <citation type="submission" date="2020-11" db="EMBL/GenBank/DDBJ databases">
        <authorList>
            <person name="Tran Van P."/>
        </authorList>
    </citation>
    <scope>NUCLEOTIDE SEQUENCE</scope>
</reference>
<keyword evidence="11" id="KW-1185">Reference proteome</keyword>
<dbReference type="Gene3D" id="1.20.1280.290">
    <property type="match status" value="1"/>
</dbReference>
<dbReference type="PANTHER" id="PTHR13131">
    <property type="entry name" value="CYSTINOSIN"/>
    <property type="match status" value="1"/>
</dbReference>
<dbReference type="GO" id="GO:0015184">
    <property type="term" value="F:L-cystine transmembrane transporter activity"/>
    <property type="evidence" value="ECO:0007669"/>
    <property type="project" value="TreeGrafter"/>
</dbReference>
<keyword evidence="3" id="KW-0813">Transport</keyword>
<dbReference type="EMBL" id="OC858418">
    <property type="protein sequence ID" value="CAD7626453.1"/>
    <property type="molecule type" value="Genomic_DNA"/>
</dbReference>
<evidence type="ECO:0000256" key="7">
    <source>
        <dbReference type="ARBA" id="ARBA00023136"/>
    </source>
</evidence>
<evidence type="ECO:0000256" key="3">
    <source>
        <dbReference type="ARBA" id="ARBA00022448"/>
    </source>
</evidence>
<evidence type="ECO:0000256" key="4">
    <source>
        <dbReference type="ARBA" id="ARBA00022692"/>
    </source>
</evidence>
<keyword evidence="7 9" id="KW-0472">Membrane</keyword>